<dbReference type="FunFam" id="3.40.50.300:FF:000287">
    <property type="entry name" value="Multidrug ABC transporter ATP-binding protein"/>
    <property type="match status" value="1"/>
</dbReference>
<keyword evidence="7 8" id="KW-0472">Membrane</keyword>
<name>A0A1F7Y3F0_9BACT</name>
<feature type="transmembrane region" description="Helical" evidence="8">
    <location>
        <begin position="21"/>
        <end position="43"/>
    </location>
</feature>
<dbReference type="InterPro" id="IPR003439">
    <property type="entry name" value="ABC_transporter-like_ATP-bd"/>
</dbReference>
<evidence type="ECO:0000256" key="5">
    <source>
        <dbReference type="ARBA" id="ARBA00022840"/>
    </source>
</evidence>
<evidence type="ECO:0000256" key="4">
    <source>
        <dbReference type="ARBA" id="ARBA00022741"/>
    </source>
</evidence>
<evidence type="ECO:0008006" key="13">
    <source>
        <dbReference type="Google" id="ProtNLM"/>
    </source>
</evidence>
<dbReference type="Gene3D" id="3.40.50.300">
    <property type="entry name" value="P-loop containing nucleotide triphosphate hydrolases"/>
    <property type="match status" value="1"/>
</dbReference>
<dbReference type="EMBL" id="MGGE01000027">
    <property type="protein sequence ID" value="OGM21065.1"/>
    <property type="molecule type" value="Genomic_DNA"/>
</dbReference>
<dbReference type="PROSITE" id="PS50893">
    <property type="entry name" value="ABC_TRANSPORTER_2"/>
    <property type="match status" value="1"/>
</dbReference>
<sequence>MKNTIKNLKIFFGFVIQRPPRYFVFVVTTVIASLLFFTLPYFYKLFTDNLLDGDIQALYINLALLMLVRVGAMIFKNISFFLGDRGLIDGSALARRTIFKHVQDLDFAFHSNKSTGYLISSFKRGDNAFWTMYFNIHHRFLDVFVGFFVMLYFLSQLANIFTLLILFSFSFSLFITKYLVVINVKARKLHNDEEDNLSAVITDNMINFETVKLFSKENWELKRLKQQFVPWKESAIKYINTYRYIDLTIGSLINLSIFLILFFSLNLFQKNSIGVSDFVLIFGFINSFYPRLFDLIWGLREIGKDFADVDRYFGLLGHEIEVKDPENPEFVDNVRGEIEFKKVSFTYSESKKEAVKNINLSIRQGQSIALVGRSGSGKTTLIKLLMRFYDVDAGSIFVDGIDVRKFTKSHLRSFMGVVPQEPVLFNNTIGYNIAYGNEKATKDEIIASSKIANLHDFIVSLPKKYATHVGERGIKLSGGQKQRLAIARMVLSDPDIIIFDEATSQLDSENERLIQEALWKVASNKTTIIIAHRLSTAMRADKIVVMEKGAIIETGSHQDLLARKESLYKHFWDLQTNMV</sequence>
<keyword evidence="5" id="KW-0067">ATP-binding</keyword>
<comment type="subcellular location">
    <subcellularLocation>
        <location evidence="1">Cell membrane</location>
        <topology evidence="1">Multi-pass membrane protein</topology>
    </subcellularLocation>
</comment>
<keyword evidence="3 8" id="KW-0812">Transmembrane</keyword>
<dbReference type="GO" id="GO:0140359">
    <property type="term" value="F:ABC-type transporter activity"/>
    <property type="evidence" value="ECO:0007669"/>
    <property type="project" value="InterPro"/>
</dbReference>
<organism evidence="11 12">
    <name type="scientific">Candidatus Woesebacteria bacterium RIFCSPHIGHO2_01_FULL_38_9</name>
    <dbReference type="NCBI Taxonomy" id="1802492"/>
    <lineage>
        <taxon>Bacteria</taxon>
        <taxon>Candidatus Woeseibacteriota</taxon>
    </lineage>
</organism>
<dbReference type="InterPro" id="IPR011527">
    <property type="entry name" value="ABC1_TM_dom"/>
</dbReference>
<feature type="domain" description="ABC transmembrane type-1" evidence="10">
    <location>
        <begin position="23"/>
        <end position="304"/>
    </location>
</feature>
<feature type="transmembrane region" description="Helical" evidence="8">
    <location>
        <begin position="55"/>
        <end position="75"/>
    </location>
</feature>
<evidence type="ECO:0000259" key="10">
    <source>
        <dbReference type="PROSITE" id="PS50929"/>
    </source>
</evidence>
<evidence type="ECO:0000256" key="1">
    <source>
        <dbReference type="ARBA" id="ARBA00004651"/>
    </source>
</evidence>
<dbReference type="PANTHER" id="PTHR24221">
    <property type="entry name" value="ATP-BINDING CASSETTE SUB-FAMILY B"/>
    <property type="match status" value="1"/>
</dbReference>
<dbReference type="InterPro" id="IPR036640">
    <property type="entry name" value="ABC1_TM_sf"/>
</dbReference>
<gene>
    <name evidence="11" type="ORF">A2714_01905</name>
</gene>
<dbReference type="GO" id="GO:0005524">
    <property type="term" value="F:ATP binding"/>
    <property type="evidence" value="ECO:0007669"/>
    <property type="project" value="UniProtKB-KW"/>
</dbReference>
<evidence type="ECO:0000313" key="11">
    <source>
        <dbReference type="EMBL" id="OGM21065.1"/>
    </source>
</evidence>
<feature type="transmembrane region" description="Helical" evidence="8">
    <location>
        <begin position="132"/>
        <end position="154"/>
    </location>
</feature>
<dbReference type="AlphaFoldDB" id="A0A1F7Y3F0"/>
<accession>A0A1F7Y3F0</accession>
<dbReference type="Pfam" id="PF00005">
    <property type="entry name" value="ABC_tran"/>
    <property type="match status" value="1"/>
</dbReference>
<dbReference type="GO" id="GO:0005886">
    <property type="term" value="C:plasma membrane"/>
    <property type="evidence" value="ECO:0007669"/>
    <property type="project" value="UniProtKB-SubCell"/>
</dbReference>
<evidence type="ECO:0000313" key="12">
    <source>
        <dbReference type="Proteomes" id="UP000178419"/>
    </source>
</evidence>
<dbReference type="SUPFAM" id="SSF90123">
    <property type="entry name" value="ABC transporter transmembrane region"/>
    <property type="match status" value="1"/>
</dbReference>
<dbReference type="PROSITE" id="PS00211">
    <property type="entry name" value="ABC_TRANSPORTER_1"/>
    <property type="match status" value="1"/>
</dbReference>
<proteinExistence type="predicted"/>
<dbReference type="Proteomes" id="UP000178419">
    <property type="component" value="Unassembled WGS sequence"/>
</dbReference>
<feature type="transmembrane region" description="Helical" evidence="8">
    <location>
        <begin position="160"/>
        <end position="180"/>
    </location>
</feature>
<dbReference type="Pfam" id="PF00664">
    <property type="entry name" value="ABC_membrane"/>
    <property type="match status" value="1"/>
</dbReference>
<keyword evidence="4" id="KW-0547">Nucleotide-binding</keyword>
<evidence type="ECO:0000256" key="8">
    <source>
        <dbReference type="SAM" id="Phobius"/>
    </source>
</evidence>
<dbReference type="InterPro" id="IPR027417">
    <property type="entry name" value="P-loop_NTPase"/>
</dbReference>
<dbReference type="InterPro" id="IPR017871">
    <property type="entry name" value="ABC_transporter-like_CS"/>
</dbReference>
<dbReference type="SMART" id="SM00382">
    <property type="entry name" value="AAA"/>
    <property type="match status" value="1"/>
</dbReference>
<dbReference type="InterPro" id="IPR003593">
    <property type="entry name" value="AAA+_ATPase"/>
</dbReference>
<evidence type="ECO:0000256" key="7">
    <source>
        <dbReference type="ARBA" id="ARBA00023136"/>
    </source>
</evidence>
<evidence type="ECO:0000256" key="6">
    <source>
        <dbReference type="ARBA" id="ARBA00022989"/>
    </source>
</evidence>
<comment type="caution">
    <text evidence="11">The sequence shown here is derived from an EMBL/GenBank/DDBJ whole genome shotgun (WGS) entry which is preliminary data.</text>
</comment>
<evidence type="ECO:0000259" key="9">
    <source>
        <dbReference type="PROSITE" id="PS50893"/>
    </source>
</evidence>
<keyword evidence="6 8" id="KW-1133">Transmembrane helix</keyword>
<dbReference type="GO" id="GO:0016887">
    <property type="term" value="F:ATP hydrolysis activity"/>
    <property type="evidence" value="ECO:0007669"/>
    <property type="project" value="InterPro"/>
</dbReference>
<reference evidence="11 12" key="1">
    <citation type="journal article" date="2016" name="Nat. Commun.">
        <title>Thousands of microbial genomes shed light on interconnected biogeochemical processes in an aquifer system.</title>
        <authorList>
            <person name="Anantharaman K."/>
            <person name="Brown C.T."/>
            <person name="Hug L.A."/>
            <person name="Sharon I."/>
            <person name="Castelle C.J."/>
            <person name="Probst A.J."/>
            <person name="Thomas B.C."/>
            <person name="Singh A."/>
            <person name="Wilkins M.J."/>
            <person name="Karaoz U."/>
            <person name="Brodie E.L."/>
            <person name="Williams K.H."/>
            <person name="Hubbard S.S."/>
            <person name="Banfield J.F."/>
        </authorList>
    </citation>
    <scope>NUCLEOTIDE SEQUENCE [LARGE SCALE GENOMIC DNA]</scope>
</reference>
<feature type="transmembrane region" description="Helical" evidence="8">
    <location>
        <begin position="244"/>
        <end position="265"/>
    </location>
</feature>
<dbReference type="SUPFAM" id="SSF52540">
    <property type="entry name" value="P-loop containing nucleoside triphosphate hydrolases"/>
    <property type="match status" value="1"/>
</dbReference>
<dbReference type="PANTHER" id="PTHR24221:SF654">
    <property type="entry name" value="ATP-BINDING CASSETTE SUB-FAMILY B MEMBER 6"/>
    <property type="match status" value="1"/>
</dbReference>
<dbReference type="InterPro" id="IPR039421">
    <property type="entry name" value="Type_1_exporter"/>
</dbReference>
<feature type="domain" description="ABC transporter" evidence="9">
    <location>
        <begin position="338"/>
        <end position="573"/>
    </location>
</feature>
<dbReference type="PROSITE" id="PS50929">
    <property type="entry name" value="ABC_TM1F"/>
    <property type="match status" value="1"/>
</dbReference>
<protein>
    <recommendedName>
        <fullName evidence="13">ABC transporter ATP-binding protein</fullName>
    </recommendedName>
</protein>
<dbReference type="Gene3D" id="1.20.1560.10">
    <property type="entry name" value="ABC transporter type 1, transmembrane domain"/>
    <property type="match status" value="1"/>
</dbReference>
<evidence type="ECO:0000256" key="3">
    <source>
        <dbReference type="ARBA" id="ARBA00022692"/>
    </source>
</evidence>
<evidence type="ECO:0000256" key="2">
    <source>
        <dbReference type="ARBA" id="ARBA00022448"/>
    </source>
</evidence>
<keyword evidence="2" id="KW-0813">Transport</keyword>